<comment type="cofactor">
    <cofactor evidence="1 17">
        <name>heme</name>
        <dbReference type="ChEBI" id="CHEBI:30413"/>
    </cofactor>
</comment>
<dbReference type="PRINTS" id="PR00385">
    <property type="entry name" value="P450"/>
</dbReference>
<evidence type="ECO:0000256" key="19">
    <source>
        <dbReference type="SAM" id="Phobius"/>
    </source>
</evidence>
<dbReference type="GO" id="GO:0016020">
    <property type="term" value="C:membrane"/>
    <property type="evidence" value="ECO:0007669"/>
    <property type="project" value="UniProtKB-SubCell"/>
</dbReference>
<comment type="catalytic activity">
    <reaction evidence="12">
        <text>(2S)-sakuranetin + reduced [NADPH--hemoprotein reductase] + O2 = (2S)-7-methylcarthamidin + oxidized [NADPH--hemoprotein reductase] + H2O + H(+)</text>
        <dbReference type="Rhea" id="RHEA:73431"/>
        <dbReference type="Rhea" id="RHEA-COMP:11964"/>
        <dbReference type="Rhea" id="RHEA-COMP:11965"/>
        <dbReference type="ChEBI" id="CHEBI:15377"/>
        <dbReference type="ChEBI" id="CHEBI:15378"/>
        <dbReference type="ChEBI" id="CHEBI:15379"/>
        <dbReference type="ChEBI" id="CHEBI:28927"/>
        <dbReference type="ChEBI" id="CHEBI:57618"/>
        <dbReference type="ChEBI" id="CHEBI:58210"/>
        <dbReference type="ChEBI" id="CHEBI:192815"/>
    </reaction>
    <physiologicalReaction direction="left-to-right" evidence="12">
        <dbReference type="Rhea" id="RHEA:73432"/>
    </physiologicalReaction>
</comment>
<dbReference type="GO" id="GO:0004497">
    <property type="term" value="F:monooxygenase activity"/>
    <property type="evidence" value="ECO:0007669"/>
    <property type="project" value="UniProtKB-KW"/>
</dbReference>
<dbReference type="FunFam" id="1.10.630.10:FF:000026">
    <property type="entry name" value="Cytochrome P450 82C4"/>
    <property type="match status" value="1"/>
</dbReference>
<evidence type="ECO:0000256" key="12">
    <source>
        <dbReference type="ARBA" id="ARBA00050930"/>
    </source>
</evidence>
<dbReference type="InterPro" id="IPR002401">
    <property type="entry name" value="Cyt_P450_E_grp-I"/>
</dbReference>
<dbReference type="GO" id="GO:0005506">
    <property type="term" value="F:iron ion binding"/>
    <property type="evidence" value="ECO:0007669"/>
    <property type="project" value="InterPro"/>
</dbReference>
<proteinExistence type="inferred from homology"/>
<dbReference type="EMBL" id="JACGWJ010000023">
    <property type="protein sequence ID" value="KAL0325666.1"/>
    <property type="molecule type" value="Genomic_DNA"/>
</dbReference>
<keyword evidence="10 19" id="KW-0472">Membrane</keyword>
<keyword evidence="4 19" id="KW-0812">Transmembrane</keyword>
<comment type="caution">
    <text evidence="20">The sequence shown here is derived from an EMBL/GenBank/DDBJ whole genome shotgun (WGS) entry which is preliminary data.</text>
</comment>
<feature type="transmembrane region" description="Helical" evidence="19">
    <location>
        <begin position="6"/>
        <end position="27"/>
    </location>
</feature>
<keyword evidence="7 18" id="KW-0560">Oxidoreductase</keyword>
<organism evidence="20">
    <name type="scientific">Sesamum radiatum</name>
    <name type="common">Black benniseed</name>
    <dbReference type="NCBI Taxonomy" id="300843"/>
    <lineage>
        <taxon>Eukaryota</taxon>
        <taxon>Viridiplantae</taxon>
        <taxon>Streptophyta</taxon>
        <taxon>Embryophyta</taxon>
        <taxon>Tracheophyta</taxon>
        <taxon>Spermatophyta</taxon>
        <taxon>Magnoliopsida</taxon>
        <taxon>eudicotyledons</taxon>
        <taxon>Gunneridae</taxon>
        <taxon>Pentapetalae</taxon>
        <taxon>asterids</taxon>
        <taxon>lamiids</taxon>
        <taxon>Lamiales</taxon>
        <taxon>Pedaliaceae</taxon>
        <taxon>Sesamum</taxon>
    </lineage>
</organism>
<dbReference type="InterPro" id="IPR050651">
    <property type="entry name" value="Plant_Cytochrome_P450_Monoox"/>
</dbReference>
<evidence type="ECO:0000256" key="14">
    <source>
        <dbReference type="ARBA" id="ARBA00052049"/>
    </source>
</evidence>
<gene>
    <name evidence="20" type="ORF">Sradi_5135900</name>
</gene>
<dbReference type="PANTHER" id="PTHR47947">
    <property type="entry name" value="CYTOCHROME P450 82C3-RELATED"/>
    <property type="match status" value="1"/>
</dbReference>
<evidence type="ECO:0000313" key="20">
    <source>
        <dbReference type="EMBL" id="KAL0325666.1"/>
    </source>
</evidence>
<comment type="catalytic activity">
    <reaction evidence="15">
        <text>apigenin 4',7-dimethyl ether + reduced [NADPH--hemoprotein reductase] + O2 = ladanein + oxidized [NADPH--hemoprotein reductase] + H2O + H(+)</text>
        <dbReference type="Rhea" id="RHEA:73435"/>
        <dbReference type="Rhea" id="RHEA-COMP:11964"/>
        <dbReference type="Rhea" id="RHEA-COMP:11965"/>
        <dbReference type="ChEBI" id="CHEBI:2769"/>
        <dbReference type="ChEBI" id="CHEBI:15377"/>
        <dbReference type="ChEBI" id="CHEBI:15378"/>
        <dbReference type="ChEBI" id="CHEBI:15379"/>
        <dbReference type="ChEBI" id="CHEBI:57618"/>
        <dbReference type="ChEBI" id="CHEBI:58210"/>
        <dbReference type="ChEBI" id="CHEBI:192702"/>
    </reaction>
    <physiologicalReaction direction="left-to-right" evidence="15">
        <dbReference type="Rhea" id="RHEA:73436"/>
    </physiologicalReaction>
</comment>
<dbReference type="AlphaFoldDB" id="A0AAW2M3E4"/>
<feature type="binding site" description="axial binding residue" evidence="17">
    <location>
        <position position="461"/>
    </location>
    <ligand>
        <name>heme</name>
        <dbReference type="ChEBI" id="CHEBI:30413"/>
    </ligand>
    <ligandPart>
        <name>Fe</name>
        <dbReference type="ChEBI" id="CHEBI:18248"/>
    </ligandPart>
</feature>
<dbReference type="GO" id="GO:0016705">
    <property type="term" value="F:oxidoreductase activity, acting on paired donors, with incorporation or reduction of molecular oxygen"/>
    <property type="evidence" value="ECO:0007669"/>
    <property type="project" value="InterPro"/>
</dbReference>
<dbReference type="SUPFAM" id="SSF48264">
    <property type="entry name" value="Cytochrome P450"/>
    <property type="match status" value="1"/>
</dbReference>
<keyword evidence="5 17" id="KW-0479">Metal-binding</keyword>
<evidence type="ECO:0000256" key="8">
    <source>
        <dbReference type="ARBA" id="ARBA00023004"/>
    </source>
</evidence>
<reference evidence="20" key="2">
    <citation type="journal article" date="2024" name="Plant">
        <title>Genomic evolution and insights into agronomic trait innovations of Sesamum species.</title>
        <authorList>
            <person name="Miao H."/>
            <person name="Wang L."/>
            <person name="Qu L."/>
            <person name="Liu H."/>
            <person name="Sun Y."/>
            <person name="Le M."/>
            <person name="Wang Q."/>
            <person name="Wei S."/>
            <person name="Zheng Y."/>
            <person name="Lin W."/>
            <person name="Duan Y."/>
            <person name="Cao H."/>
            <person name="Xiong S."/>
            <person name="Wang X."/>
            <person name="Wei L."/>
            <person name="Li C."/>
            <person name="Ma Q."/>
            <person name="Ju M."/>
            <person name="Zhao R."/>
            <person name="Li G."/>
            <person name="Mu C."/>
            <person name="Tian Q."/>
            <person name="Mei H."/>
            <person name="Zhang T."/>
            <person name="Gao T."/>
            <person name="Zhang H."/>
        </authorList>
    </citation>
    <scope>NUCLEOTIDE SEQUENCE</scope>
    <source>
        <strain evidence="20">G02</strain>
    </source>
</reference>
<dbReference type="GO" id="GO:0020037">
    <property type="term" value="F:heme binding"/>
    <property type="evidence" value="ECO:0007669"/>
    <property type="project" value="InterPro"/>
</dbReference>
<evidence type="ECO:0000256" key="4">
    <source>
        <dbReference type="ARBA" id="ARBA00022692"/>
    </source>
</evidence>
<accession>A0AAW2M3E4</accession>
<dbReference type="PRINTS" id="PR00463">
    <property type="entry name" value="EP450I"/>
</dbReference>
<evidence type="ECO:0000256" key="16">
    <source>
        <dbReference type="ARBA" id="ARBA00067499"/>
    </source>
</evidence>
<dbReference type="Pfam" id="PF00067">
    <property type="entry name" value="p450"/>
    <property type="match status" value="1"/>
</dbReference>
<protein>
    <recommendedName>
        <fullName evidence="16">Flavonoid-6-hydroxylase</fullName>
    </recommendedName>
</protein>
<evidence type="ECO:0000256" key="10">
    <source>
        <dbReference type="ARBA" id="ARBA00023136"/>
    </source>
</evidence>
<evidence type="ECO:0000256" key="18">
    <source>
        <dbReference type="RuleBase" id="RU000461"/>
    </source>
</evidence>
<comment type="pathway">
    <text evidence="11">Flavonoid metabolism.</text>
</comment>
<dbReference type="InterPro" id="IPR001128">
    <property type="entry name" value="Cyt_P450"/>
</dbReference>
<dbReference type="PROSITE" id="PS00086">
    <property type="entry name" value="CYTOCHROME_P450"/>
    <property type="match status" value="1"/>
</dbReference>
<dbReference type="PANTHER" id="PTHR47947:SF26">
    <property type="entry name" value="CYTOCHROME P450"/>
    <property type="match status" value="1"/>
</dbReference>
<evidence type="ECO:0000256" key="5">
    <source>
        <dbReference type="ARBA" id="ARBA00022723"/>
    </source>
</evidence>
<evidence type="ECO:0000256" key="6">
    <source>
        <dbReference type="ARBA" id="ARBA00022989"/>
    </source>
</evidence>
<comment type="catalytic activity">
    <reaction evidence="13">
        <text>genkwanin + reduced [NADPH--hemoprotein reductase] + O2 = scutellarein 7-methyl ether + oxidized [NADPH--hemoprotein reductase] + H2O</text>
        <dbReference type="Rhea" id="RHEA:73427"/>
        <dbReference type="Rhea" id="RHEA-COMP:11964"/>
        <dbReference type="Rhea" id="RHEA-COMP:11965"/>
        <dbReference type="ChEBI" id="CHEBI:15377"/>
        <dbReference type="ChEBI" id="CHEBI:15379"/>
        <dbReference type="ChEBI" id="CHEBI:57618"/>
        <dbReference type="ChEBI" id="CHEBI:58210"/>
        <dbReference type="ChEBI" id="CHEBI:192700"/>
        <dbReference type="ChEBI" id="CHEBI:192701"/>
    </reaction>
    <physiologicalReaction direction="left-to-right" evidence="13">
        <dbReference type="Rhea" id="RHEA:73428"/>
    </physiologicalReaction>
</comment>
<evidence type="ECO:0000256" key="11">
    <source>
        <dbReference type="ARBA" id="ARBA00034479"/>
    </source>
</evidence>
<dbReference type="Gene3D" id="1.10.630.10">
    <property type="entry name" value="Cytochrome P450"/>
    <property type="match status" value="1"/>
</dbReference>
<keyword evidence="3 17" id="KW-0349">Heme</keyword>
<evidence type="ECO:0000256" key="9">
    <source>
        <dbReference type="ARBA" id="ARBA00023033"/>
    </source>
</evidence>
<evidence type="ECO:0000256" key="15">
    <source>
        <dbReference type="ARBA" id="ARBA00052216"/>
    </source>
</evidence>
<keyword evidence="8 17" id="KW-0408">Iron</keyword>
<evidence type="ECO:0000256" key="7">
    <source>
        <dbReference type="ARBA" id="ARBA00023002"/>
    </source>
</evidence>
<evidence type="ECO:0000256" key="1">
    <source>
        <dbReference type="ARBA" id="ARBA00001971"/>
    </source>
</evidence>
<name>A0AAW2M3E4_SESRA</name>
<sequence>MDLLTWQLAACLALLLVLFITPFYSLISRGNKRILTKNLPPLAAGGWPVIGHLRLLSGPELPHIILSDMADKYGPIFRIRLGVHTALIVSSWEIAKECFTTNDMIFCDRPKTAATQHMSYDFAMSGLGKYGPYWRELRKISVQKLLSSSKIETLGHLYVAEIRALMRSLYNSCVDGKAPTPLEMRKSFGDLSLKVMVRVVAGNIIGSEDEGSGEINEKWRETIREFVRAMGVLTVPDVLPYLKWLDWLGGISRPFRKTGKDIDSLLQGWLEQHKKHRTTADRDESFMAEMMRVADEIAGKFPEYDADTITKATCQTMMLGGSDTTTVTLTWALCLLLNNQDTLRRAQEELDKNIGKERLVKESDIENLPYIQAIIKETLRIQPSAPLLPPRESVNDCTVSGYYIPAGTRLMVNIWKLHRDPQVWDDPLKFQPERFLTKHKEVDVQGKNFELLPFGGGRRICPGISFGLRFMELTLASFLHGFEIEKFSDEAINMTGTFGSTNMKATPLEIFLKPRLSPNLYA</sequence>
<keyword evidence="9 18" id="KW-0503">Monooxygenase</keyword>
<comment type="similarity">
    <text evidence="18">Belongs to the cytochrome P450 family.</text>
</comment>
<comment type="subcellular location">
    <subcellularLocation>
        <location evidence="2">Membrane</location>
        <topology evidence="2">Single-pass membrane protein</topology>
    </subcellularLocation>
</comment>
<dbReference type="InterPro" id="IPR036396">
    <property type="entry name" value="Cyt_P450_sf"/>
</dbReference>
<keyword evidence="6 19" id="KW-1133">Transmembrane helix</keyword>
<reference evidence="20" key="1">
    <citation type="submission" date="2020-06" db="EMBL/GenBank/DDBJ databases">
        <authorList>
            <person name="Li T."/>
            <person name="Hu X."/>
            <person name="Zhang T."/>
            <person name="Song X."/>
            <person name="Zhang H."/>
            <person name="Dai N."/>
            <person name="Sheng W."/>
            <person name="Hou X."/>
            <person name="Wei L."/>
        </authorList>
    </citation>
    <scope>NUCLEOTIDE SEQUENCE</scope>
    <source>
        <strain evidence="20">G02</strain>
        <tissue evidence="20">Leaf</tissue>
    </source>
</reference>
<evidence type="ECO:0000256" key="17">
    <source>
        <dbReference type="PIRSR" id="PIRSR602401-1"/>
    </source>
</evidence>
<evidence type="ECO:0000256" key="2">
    <source>
        <dbReference type="ARBA" id="ARBA00004167"/>
    </source>
</evidence>
<comment type="catalytic activity">
    <reaction evidence="14">
        <text>(2S)-naringenin 4',7-dimethyl ether + reduced [NADPH--hemoprotein reductase] + O2 = (2S)-carthamidin-4',7-dimethyl ether + oxidized [NADPH--hemoprotein reductase] + H2O + H(+)</text>
        <dbReference type="Rhea" id="RHEA:73439"/>
        <dbReference type="Rhea" id="RHEA-COMP:11964"/>
        <dbReference type="Rhea" id="RHEA-COMP:11965"/>
        <dbReference type="ChEBI" id="CHEBI:15377"/>
        <dbReference type="ChEBI" id="CHEBI:15378"/>
        <dbReference type="ChEBI" id="CHEBI:15379"/>
        <dbReference type="ChEBI" id="CHEBI:57618"/>
        <dbReference type="ChEBI" id="CHEBI:58210"/>
        <dbReference type="ChEBI" id="CHEBI:192816"/>
        <dbReference type="ChEBI" id="CHEBI:192817"/>
    </reaction>
    <physiologicalReaction direction="left-to-right" evidence="14">
        <dbReference type="Rhea" id="RHEA:73440"/>
    </physiologicalReaction>
</comment>
<evidence type="ECO:0000256" key="13">
    <source>
        <dbReference type="ARBA" id="ARBA00051691"/>
    </source>
</evidence>
<dbReference type="InterPro" id="IPR017972">
    <property type="entry name" value="Cyt_P450_CS"/>
</dbReference>
<evidence type="ECO:0000256" key="3">
    <source>
        <dbReference type="ARBA" id="ARBA00022617"/>
    </source>
</evidence>